<evidence type="ECO:0000313" key="4">
    <source>
        <dbReference type="Proteomes" id="UP000199207"/>
    </source>
</evidence>
<dbReference type="InterPro" id="IPR001940">
    <property type="entry name" value="Peptidase_S1C"/>
</dbReference>
<dbReference type="AlphaFoldDB" id="A0A1I1HQC7"/>
<dbReference type="Pfam" id="PF13365">
    <property type="entry name" value="Trypsin_2"/>
    <property type="match status" value="1"/>
</dbReference>
<feature type="compositionally biased region" description="Low complexity" evidence="1">
    <location>
        <begin position="1"/>
        <end position="12"/>
    </location>
</feature>
<keyword evidence="2" id="KW-1133">Transmembrane helix</keyword>
<keyword evidence="2" id="KW-0812">Transmembrane</keyword>
<keyword evidence="3" id="KW-0645">Protease</keyword>
<organism evidence="3 4">
    <name type="scientific">Streptomyces aidingensis</name>
    <dbReference type="NCBI Taxonomy" id="910347"/>
    <lineage>
        <taxon>Bacteria</taxon>
        <taxon>Bacillati</taxon>
        <taxon>Actinomycetota</taxon>
        <taxon>Actinomycetes</taxon>
        <taxon>Kitasatosporales</taxon>
        <taxon>Streptomycetaceae</taxon>
        <taxon>Streptomyces</taxon>
    </lineage>
</organism>
<dbReference type="PANTHER" id="PTHR22939:SF129">
    <property type="entry name" value="SERINE PROTEASE HTRA2, MITOCHONDRIAL"/>
    <property type="match status" value="1"/>
</dbReference>
<dbReference type="PRINTS" id="PR00834">
    <property type="entry name" value="PROTEASES2C"/>
</dbReference>
<dbReference type="PANTHER" id="PTHR22939">
    <property type="entry name" value="SERINE PROTEASE FAMILY S1C HTRA-RELATED"/>
    <property type="match status" value="1"/>
</dbReference>
<dbReference type="GO" id="GO:0004252">
    <property type="term" value="F:serine-type endopeptidase activity"/>
    <property type="evidence" value="ECO:0007669"/>
    <property type="project" value="InterPro"/>
</dbReference>
<dbReference type="OrthoDB" id="9758917at2"/>
<dbReference type="InterPro" id="IPR043504">
    <property type="entry name" value="Peptidase_S1_PA_chymotrypsin"/>
</dbReference>
<feature type="region of interest" description="Disordered" evidence="1">
    <location>
        <begin position="247"/>
        <end position="273"/>
    </location>
</feature>
<gene>
    <name evidence="3" type="ORF">SAMN05421773_102471</name>
</gene>
<keyword evidence="4" id="KW-1185">Reference proteome</keyword>
<dbReference type="Gene3D" id="2.40.10.10">
    <property type="entry name" value="Trypsin-like serine proteases"/>
    <property type="match status" value="2"/>
</dbReference>
<name>A0A1I1HQC7_9ACTN</name>
<feature type="transmembrane region" description="Helical" evidence="2">
    <location>
        <begin position="71"/>
        <end position="95"/>
    </location>
</feature>
<keyword evidence="2" id="KW-0472">Membrane</keyword>
<keyword evidence="3" id="KW-0378">Hydrolase</keyword>
<dbReference type="InterPro" id="IPR009003">
    <property type="entry name" value="Peptidase_S1_PA"/>
</dbReference>
<evidence type="ECO:0000256" key="1">
    <source>
        <dbReference type="SAM" id="MobiDB-lite"/>
    </source>
</evidence>
<accession>A0A1I1HQC7</accession>
<dbReference type="SUPFAM" id="SSF50494">
    <property type="entry name" value="Trypsin-like serine proteases"/>
    <property type="match status" value="1"/>
</dbReference>
<evidence type="ECO:0000313" key="3">
    <source>
        <dbReference type="EMBL" id="SFC25782.1"/>
    </source>
</evidence>
<dbReference type="GO" id="GO:0006508">
    <property type="term" value="P:proteolysis"/>
    <property type="evidence" value="ECO:0007669"/>
    <property type="project" value="UniProtKB-KW"/>
</dbReference>
<evidence type="ECO:0000256" key="2">
    <source>
        <dbReference type="SAM" id="Phobius"/>
    </source>
</evidence>
<feature type="region of interest" description="Disordered" evidence="1">
    <location>
        <begin position="1"/>
        <end position="67"/>
    </location>
</feature>
<dbReference type="STRING" id="910347.SAMN05421773_102471"/>
<protein>
    <submittedName>
        <fullName evidence="3">Putative serine protease PepD</fullName>
    </submittedName>
</protein>
<dbReference type="EMBL" id="FOLM01000002">
    <property type="protein sequence ID" value="SFC25782.1"/>
    <property type="molecule type" value="Genomic_DNA"/>
</dbReference>
<sequence>MSENRSSSTSSSDEYGGPGRAGRMPGTVWATGASGTPEPAGTTWASWADGGGEAREPRRARRRRRRASGPVAVLAAVAVAAGAIGGGTGALIAGLTDGGAGTVAAGGPVAGSPISVDADATVADVAAAVAPSVVEIATATSTGSGVVVSEDGEILTNHHVVSGADRVQITFSDGSTAEATVAGSDPGIDLALLRAEDVGGLTPAALGDSADVAIGDQVVAIGSPAGLSGTVTSGIVSALEREVTVQQQSEDSMPWGDPWGSGPGRGGAGGTGATTSTYRAIQTDAALNPGNSGGALVNMAGQVIGINSALYSPTGEAGSVGLGFAIPVNDAKDVLAQLRTASGTTTAGISSPTRRG</sequence>
<proteinExistence type="predicted"/>
<dbReference type="Proteomes" id="UP000199207">
    <property type="component" value="Unassembled WGS sequence"/>
</dbReference>
<dbReference type="RefSeq" id="WP_093837738.1">
    <property type="nucleotide sequence ID" value="NZ_FOLM01000002.1"/>
</dbReference>
<feature type="compositionally biased region" description="Gly residues" evidence="1">
    <location>
        <begin position="259"/>
        <end position="272"/>
    </location>
</feature>
<reference evidence="3 4" key="1">
    <citation type="submission" date="2016-10" db="EMBL/GenBank/DDBJ databases">
        <authorList>
            <person name="de Groot N.N."/>
        </authorList>
    </citation>
    <scope>NUCLEOTIDE SEQUENCE [LARGE SCALE GENOMIC DNA]</scope>
    <source>
        <strain evidence="3 4">CGMCC 4.5739</strain>
    </source>
</reference>
<feature type="compositionally biased region" description="Basic residues" evidence="1">
    <location>
        <begin position="58"/>
        <end position="67"/>
    </location>
</feature>